<dbReference type="Pfam" id="PF01042">
    <property type="entry name" value="Ribonuc_L-PSP"/>
    <property type="match status" value="1"/>
</dbReference>
<dbReference type="NCBIfam" id="TIGR00004">
    <property type="entry name" value="Rid family detoxifying hydrolase"/>
    <property type="match status" value="1"/>
</dbReference>
<evidence type="ECO:0000256" key="1">
    <source>
        <dbReference type="ARBA" id="ARBA00010552"/>
    </source>
</evidence>
<comment type="similarity">
    <text evidence="1">Belongs to the RutC family.</text>
</comment>
<accession>A0A7T4U1R0</accession>
<dbReference type="PANTHER" id="PTHR11803:SF39">
    <property type="entry name" value="2-IMINOBUTANOATE_2-IMINOPROPANOATE DEAMINASE"/>
    <property type="match status" value="1"/>
</dbReference>
<proteinExistence type="inferred from homology"/>
<dbReference type="AlphaFoldDB" id="A0A7T4U1R0"/>
<dbReference type="InterPro" id="IPR019897">
    <property type="entry name" value="RidA_CS"/>
</dbReference>
<organism evidence="2 3">
    <name type="scientific">Streptomyces alfalfae</name>
    <dbReference type="NCBI Taxonomy" id="1642299"/>
    <lineage>
        <taxon>Bacteria</taxon>
        <taxon>Bacillati</taxon>
        <taxon>Actinomycetota</taxon>
        <taxon>Actinomycetes</taxon>
        <taxon>Kitasatosporales</taxon>
        <taxon>Streptomycetaceae</taxon>
        <taxon>Streptomyces</taxon>
    </lineage>
</organism>
<reference evidence="2 3" key="1">
    <citation type="submission" date="2020-12" db="EMBL/GenBank/DDBJ databases">
        <title>Identification and biosynthesis of polyene macrolides produced by Streptomyces alfalfae Men-myco-93-63.</title>
        <authorList>
            <person name="Liu D."/>
            <person name="Li Y."/>
            <person name="Liu L."/>
            <person name="Han X."/>
            <person name="Shen F."/>
        </authorList>
    </citation>
    <scope>NUCLEOTIDE SEQUENCE [LARGE SCALE GENOMIC DNA]</scope>
    <source>
        <strain evidence="2 3">Men-myco-93-63</strain>
    </source>
</reference>
<dbReference type="SUPFAM" id="SSF55298">
    <property type="entry name" value="YjgF-like"/>
    <property type="match status" value="1"/>
</dbReference>
<gene>
    <name evidence="2" type="ORF">I8755_33855</name>
</gene>
<dbReference type="InterPro" id="IPR006056">
    <property type="entry name" value="RidA"/>
</dbReference>
<dbReference type="EMBL" id="CP065959">
    <property type="protein sequence ID" value="QQC92792.1"/>
    <property type="molecule type" value="Genomic_DNA"/>
</dbReference>
<dbReference type="FunFam" id="3.30.1330.40:FF:000001">
    <property type="entry name" value="L-PSP family endoribonuclease"/>
    <property type="match status" value="1"/>
</dbReference>
<protein>
    <submittedName>
        <fullName evidence="2">RidA family protein</fullName>
    </submittedName>
</protein>
<dbReference type="Gene3D" id="3.30.1330.40">
    <property type="entry name" value="RutC-like"/>
    <property type="match status" value="1"/>
</dbReference>
<dbReference type="CDD" id="cd00448">
    <property type="entry name" value="YjgF_YER057c_UK114_family"/>
    <property type="match status" value="1"/>
</dbReference>
<name>A0A7T4U1R0_9ACTN</name>
<dbReference type="Proteomes" id="UP000596130">
    <property type="component" value="Chromosome"/>
</dbReference>
<evidence type="ECO:0000313" key="2">
    <source>
        <dbReference type="EMBL" id="QQC92792.1"/>
    </source>
</evidence>
<dbReference type="PANTHER" id="PTHR11803">
    <property type="entry name" value="2-IMINOBUTANOATE/2-IMINOPROPANOATE DEAMINASE RIDA"/>
    <property type="match status" value="1"/>
</dbReference>
<dbReference type="GO" id="GO:0005829">
    <property type="term" value="C:cytosol"/>
    <property type="evidence" value="ECO:0007669"/>
    <property type="project" value="TreeGrafter"/>
</dbReference>
<dbReference type="InterPro" id="IPR035959">
    <property type="entry name" value="RutC-like_sf"/>
</dbReference>
<dbReference type="InterPro" id="IPR006175">
    <property type="entry name" value="YjgF/YER057c/UK114"/>
</dbReference>
<dbReference type="PROSITE" id="PS01094">
    <property type="entry name" value="UPF0076"/>
    <property type="match status" value="1"/>
</dbReference>
<dbReference type="GO" id="GO:0019239">
    <property type="term" value="F:deaminase activity"/>
    <property type="evidence" value="ECO:0007669"/>
    <property type="project" value="TreeGrafter"/>
</dbReference>
<evidence type="ECO:0000313" key="3">
    <source>
        <dbReference type="Proteomes" id="UP000596130"/>
    </source>
</evidence>
<sequence>MPCPGRAASTGSRRVLLALGAVVALVAGAGGASAGIDHHGRHRAISTPDAPTAIRPYSQGVSAGHLVFVSGQLPIDSATGEIPSDATIEEQTRRAARIVQAVLQADRLTLNHVVSTTAYLADLDDFDRFSTACSEFFGSSVPPARATVEAARLPRDAKVEISAIAVR</sequence>